<organism evidence="3 4">
    <name type="scientific">Drechmeria coniospora</name>
    <name type="common">Nematophagous fungus</name>
    <name type="synonym">Meria coniospora</name>
    <dbReference type="NCBI Taxonomy" id="98403"/>
    <lineage>
        <taxon>Eukaryota</taxon>
        <taxon>Fungi</taxon>
        <taxon>Dikarya</taxon>
        <taxon>Ascomycota</taxon>
        <taxon>Pezizomycotina</taxon>
        <taxon>Sordariomycetes</taxon>
        <taxon>Hypocreomycetidae</taxon>
        <taxon>Hypocreales</taxon>
        <taxon>Ophiocordycipitaceae</taxon>
        <taxon>Drechmeria</taxon>
    </lineage>
</organism>
<keyword evidence="4" id="KW-1185">Reference proteome</keyword>
<dbReference type="GeneID" id="63715038"/>
<name>A0A151GW30_DRECN</name>
<evidence type="ECO:0008006" key="5">
    <source>
        <dbReference type="Google" id="ProtNLM"/>
    </source>
</evidence>
<evidence type="ECO:0000313" key="3">
    <source>
        <dbReference type="EMBL" id="KYK61253.1"/>
    </source>
</evidence>
<dbReference type="Gene3D" id="1.50.10.20">
    <property type="match status" value="1"/>
</dbReference>
<sequence>MFDSPLATPAPLSQQASFLESDAMDERARDVVARLAASLDTPYLGSSSMTPCVYDTAWVSMVSKPETHDGVTTSHWLFPECFQSVLGSQSPDGAFGFSRGAGAPIDGILDTMAALLSLLKHHKSPDVKGILAVPPPDLPRRIEKAREYLNDALQRWDVRSTIHVGFEVLVPTLLRMLEEEGVNFRFPGRRALMTLNRRRVGRGLGSRRAMLDAHQKTTLLHSLEGFVGILDFGNISHGLTKGSMMGSPASTAAYLMIAPRWSKEAEDYLRFVVTASKGAIPSAFPISVFEASWVLSTLLASGFTPEELGAANVRTLADYLQARLEENNGVTGFAPEILADADDTAKSIYSLRLLNRPASCDAMLKVFEAPASFNTYSIETRPSLSANCNVLIALLACNPPSRHISQIAKALKFLSDSWYEGRQGDKWNVEPQYSMMLLVNAMSRVVRLWDDGALNDLPPELLTNRLPLVTLQILVRTLSIQSPNGSWKGSVEITAYALLTLKALIGLPWVSMLGGFKVNESIDLGTVFLLANQERWRRPEMIWVEKVTYGSSILCEAYCTAALKAKPPSTNCGDKASALCKIPAEKLDRFAHFFSSLPVFSREPSWRLRASLAEGFMLGSALRRAMLELDVFPLPQGRYLEYIPCTWTMCNNAGGFGLSTQTMVDMMVISTLNFQIDKWLEEATADDRLEGDFSALRTVIKHVFDEVENRPNDDSSLDGHQRKRRQCSNGNCQPVMNRKTALLCETQDTLSHFVQCVLSMTPATLPVSLRRRVLHELSTFVFAHVAHGEDNARLSKTSEPPRKWPVVTNARGTYFDWVRTTSADDTSCPYSFEFFRCLVSSSICAGTDCFPGMRAQYLGQAASRHLATMCRQYNDYGSMARDLEEHNLNSVNFAEFYDDEEEGSEGDESAEKAGRRLLELADYERECLSLTLKRLRPEITPSAWKAWNVFVDVTDLYGQIYVVRDINSDGVVAS</sequence>
<dbReference type="STRING" id="98403.A0A151GW30"/>
<dbReference type="RefSeq" id="XP_040660605.1">
    <property type="nucleotide sequence ID" value="XM_040799722.1"/>
</dbReference>
<dbReference type="GO" id="GO:0000287">
    <property type="term" value="F:magnesium ion binding"/>
    <property type="evidence" value="ECO:0007669"/>
    <property type="project" value="TreeGrafter"/>
</dbReference>
<dbReference type="GO" id="GO:0016102">
    <property type="term" value="P:diterpenoid biosynthetic process"/>
    <property type="evidence" value="ECO:0007669"/>
    <property type="project" value="TreeGrafter"/>
</dbReference>
<reference evidence="3 4" key="1">
    <citation type="journal article" date="2016" name="Sci. Rep.">
        <title>Insights into Adaptations to a Near-Obligate Nematode Endoparasitic Lifestyle from the Finished Genome of Drechmeria coniospora.</title>
        <authorList>
            <person name="Zhang L."/>
            <person name="Zhou Z."/>
            <person name="Guo Q."/>
            <person name="Fokkens L."/>
            <person name="Miskei M."/>
            <person name="Pocsi I."/>
            <person name="Zhang W."/>
            <person name="Chen M."/>
            <person name="Wang L."/>
            <person name="Sun Y."/>
            <person name="Donzelli B.G."/>
            <person name="Gibson D.M."/>
            <person name="Nelson D.R."/>
            <person name="Luo J.G."/>
            <person name="Rep M."/>
            <person name="Liu H."/>
            <person name="Yang S."/>
            <person name="Wang J."/>
            <person name="Krasnoff S.B."/>
            <person name="Xu Y."/>
            <person name="Molnar I."/>
            <person name="Lin M."/>
        </authorList>
    </citation>
    <scope>NUCLEOTIDE SEQUENCE [LARGE SCALE GENOMIC DNA]</scope>
    <source>
        <strain evidence="3 4">ARSEF 6962</strain>
    </source>
</reference>
<dbReference type="InterPro" id="IPR050148">
    <property type="entry name" value="Terpene_synthase-like"/>
</dbReference>
<proteinExistence type="inferred from homology"/>
<evidence type="ECO:0000256" key="2">
    <source>
        <dbReference type="SAM" id="MobiDB-lite"/>
    </source>
</evidence>
<dbReference type="EMBL" id="LAYC01000001">
    <property type="protein sequence ID" value="KYK61253.1"/>
    <property type="molecule type" value="Genomic_DNA"/>
</dbReference>
<dbReference type="Gene3D" id="1.50.10.160">
    <property type="match status" value="1"/>
</dbReference>
<gene>
    <name evidence="3" type="ORF">DCS_02395</name>
</gene>
<dbReference type="Proteomes" id="UP000076580">
    <property type="component" value="Chromosome 01"/>
</dbReference>
<comment type="similarity">
    <text evidence="1">Belongs to the terpene synthase family.</text>
</comment>
<dbReference type="PANTHER" id="PTHR31739:SF25">
    <property type="entry name" value="(E,E)-GERANYLLINALOOL SYNTHASE"/>
    <property type="match status" value="1"/>
</dbReference>
<comment type="caution">
    <text evidence="3">The sequence shown here is derived from an EMBL/GenBank/DDBJ whole genome shotgun (WGS) entry which is preliminary data.</text>
</comment>
<dbReference type="InParanoid" id="A0A151GW30"/>
<protein>
    <recommendedName>
        <fullName evidence="5">Ent-kaurene synthase</fullName>
    </recommendedName>
</protein>
<dbReference type="AlphaFoldDB" id="A0A151GW30"/>
<dbReference type="SUPFAM" id="SSF48239">
    <property type="entry name" value="Terpenoid cyclases/Protein prenyltransferases"/>
    <property type="match status" value="1"/>
</dbReference>
<dbReference type="InterPro" id="IPR008930">
    <property type="entry name" value="Terpenoid_cyclase/PrenylTrfase"/>
</dbReference>
<dbReference type="PANTHER" id="PTHR31739">
    <property type="entry name" value="ENT-COPALYL DIPHOSPHATE SYNTHASE, CHLOROPLASTIC"/>
    <property type="match status" value="1"/>
</dbReference>
<accession>A0A151GW30</accession>
<evidence type="ECO:0000313" key="4">
    <source>
        <dbReference type="Proteomes" id="UP000076580"/>
    </source>
</evidence>
<feature type="region of interest" description="Disordered" evidence="2">
    <location>
        <begin position="710"/>
        <end position="730"/>
    </location>
</feature>
<evidence type="ECO:0000256" key="1">
    <source>
        <dbReference type="ARBA" id="ARBA00006333"/>
    </source>
</evidence>
<dbReference type="GO" id="GO:0010333">
    <property type="term" value="F:terpene synthase activity"/>
    <property type="evidence" value="ECO:0007669"/>
    <property type="project" value="InterPro"/>
</dbReference>
<feature type="compositionally biased region" description="Basic and acidic residues" evidence="2">
    <location>
        <begin position="710"/>
        <end position="720"/>
    </location>
</feature>